<dbReference type="RefSeq" id="WP_195001998.1">
    <property type="nucleotide sequence ID" value="NZ_JADLQN010000001.1"/>
</dbReference>
<comment type="caution">
    <text evidence="1">The sequence shown here is derived from an EMBL/GenBank/DDBJ whole genome shotgun (WGS) entry which is preliminary data.</text>
</comment>
<accession>A0ABS0DAB1</accession>
<evidence type="ECO:0000313" key="2">
    <source>
        <dbReference type="Proteomes" id="UP000707731"/>
    </source>
</evidence>
<dbReference type="EMBL" id="JADLQN010000001">
    <property type="protein sequence ID" value="MBF6355405.1"/>
    <property type="molecule type" value="Genomic_DNA"/>
</dbReference>
<dbReference type="Proteomes" id="UP000707731">
    <property type="component" value="Unassembled WGS sequence"/>
</dbReference>
<evidence type="ECO:0000313" key="1">
    <source>
        <dbReference type="EMBL" id="MBF6355405.1"/>
    </source>
</evidence>
<proteinExistence type="predicted"/>
<sequence>MGGAMLDGERDELDGSPLNELVSEWDREVAELRGVGDRARWIADRVGRLRWEKPESHYLGYLVEEFTKVGRKAARRSNFDNLVLHSADLIRRGAGLGDPDYGPEPERSLFVRRIPSGSQPIRDPVVYYGHIQESIHHFVEVLTISVDCAINCDWNVLDDEFPKLAVLVDEVNKAYATLEVLLRE</sequence>
<keyword evidence="2" id="KW-1185">Reference proteome</keyword>
<protein>
    <submittedName>
        <fullName evidence="1">Uncharacterized protein</fullName>
    </submittedName>
</protein>
<gene>
    <name evidence="1" type="ORF">IU449_12765</name>
</gene>
<organism evidence="1 2">
    <name type="scientific">Nocardia higoensis</name>
    <dbReference type="NCBI Taxonomy" id="228599"/>
    <lineage>
        <taxon>Bacteria</taxon>
        <taxon>Bacillati</taxon>
        <taxon>Actinomycetota</taxon>
        <taxon>Actinomycetes</taxon>
        <taxon>Mycobacteriales</taxon>
        <taxon>Nocardiaceae</taxon>
        <taxon>Nocardia</taxon>
    </lineage>
</organism>
<name>A0ABS0DAB1_9NOCA</name>
<reference evidence="1 2" key="1">
    <citation type="submission" date="2020-10" db="EMBL/GenBank/DDBJ databases">
        <title>Identification of Nocardia species via Next-generation sequencing and recognition of intraspecies genetic diversity.</title>
        <authorList>
            <person name="Li P."/>
            <person name="Li P."/>
            <person name="Lu B."/>
        </authorList>
    </citation>
    <scope>NUCLEOTIDE SEQUENCE [LARGE SCALE GENOMIC DNA]</scope>
    <source>
        <strain evidence="1 2">BJ06-0143</strain>
    </source>
</reference>